<feature type="compositionally biased region" description="Low complexity" evidence="1">
    <location>
        <begin position="40"/>
        <end position="54"/>
    </location>
</feature>
<dbReference type="HOGENOM" id="CLU_106822_0_0_1"/>
<feature type="compositionally biased region" description="Basic residues" evidence="1">
    <location>
        <begin position="25"/>
        <end position="39"/>
    </location>
</feature>
<reference evidence="2 3" key="1">
    <citation type="submission" date="2014-06" db="EMBL/GenBank/DDBJ databases">
        <authorList>
            <consortium name="DOE Joint Genome Institute"/>
            <person name="Kuo A."/>
            <person name="Kohler A."/>
            <person name="Nagy L.G."/>
            <person name="Floudas D."/>
            <person name="Copeland A."/>
            <person name="Barry K.W."/>
            <person name="Cichocki N."/>
            <person name="Veneault-Fourrey C."/>
            <person name="LaButti K."/>
            <person name="Lindquist E.A."/>
            <person name="Lipzen A."/>
            <person name="Lundell T."/>
            <person name="Morin E."/>
            <person name="Murat C."/>
            <person name="Sun H."/>
            <person name="Tunlid A."/>
            <person name="Henrissat B."/>
            <person name="Grigoriev I.V."/>
            <person name="Hibbett D.S."/>
            <person name="Martin F."/>
            <person name="Nordberg H.P."/>
            <person name="Cantor M.N."/>
            <person name="Hua S.X."/>
        </authorList>
    </citation>
    <scope>NUCLEOTIDE SEQUENCE [LARGE SCALE GENOMIC DNA]</scope>
    <source>
        <strain evidence="2 3">ATCC 200175</strain>
    </source>
</reference>
<gene>
    <name evidence="2" type="ORF">PAXINDRAFT_79193</name>
</gene>
<proteinExistence type="predicted"/>
<accession>A0A0C9TFN4</accession>
<organism evidence="2 3">
    <name type="scientific">Paxillus involutus ATCC 200175</name>
    <dbReference type="NCBI Taxonomy" id="664439"/>
    <lineage>
        <taxon>Eukaryota</taxon>
        <taxon>Fungi</taxon>
        <taxon>Dikarya</taxon>
        <taxon>Basidiomycota</taxon>
        <taxon>Agaricomycotina</taxon>
        <taxon>Agaricomycetes</taxon>
        <taxon>Agaricomycetidae</taxon>
        <taxon>Boletales</taxon>
        <taxon>Paxilineae</taxon>
        <taxon>Paxillaceae</taxon>
        <taxon>Paxillus</taxon>
    </lineage>
</organism>
<dbReference type="OrthoDB" id="2687560at2759"/>
<dbReference type="EMBL" id="KN819343">
    <property type="protein sequence ID" value="KIJ14450.1"/>
    <property type="molecule type" value="Genomic_DNA"/>
</dbReference>
<evidence type="ECO:0000313" key="3">
    <source>
        <dbReference type="Proteomes" id="UP000053647"/>
    </source>
</evidence>
<feature type="compositionally biased region" description="Low complexity" evidence="1">
    <location>
        <begin position="1"/>
        <end position="21"/>
    </location>
</feature>
<protein>
    <submittedName>
        <fullName evidence="2">Unplaced genomic scaffold PAXINscaffold_21, whole genome shotgun sequence</fullName>
    </submittedName>
</protein>
<feature type="region of interest" description="Disordered" evidence="1">
    <location>
        <begin position="1"/>
        <end position="56"/>
    </location>
</feature>
<keyword evidence="3" id="KW-1185">Reference proteome</keyword>
<dbReference type="AlphaFoldDB" id="A0A0C9TFN4"/>
<name>A0A0C9TFN4_PAXIN</name>
<sequence length="226" mass="25196">MNVSSDSQMSSTHSISSSQCSPTRGLRRTKHMTLHKRKSSLSLHSRSRPSSPLRESIDVHATSTIEVRHALSIAPSQDNDPPVRLGHPSRPYYSAIRRNMSRPTSPAFSISTPRTPSPIPSHLDYAPRETKSLDGGHRSGHNTPELRPMSMILPGQAMSAATCSGFSLSGETELRMSLARWRRENAPDEPGDYHFREMGRSRTKVDVKGKIMKFKKGLKDLVLRRS</sequence>
<reference evidence="3" key="2">
    <citation type="submission" date="2015-01" db="EMBL/GenBank/DDBJ databases">
        <title>Evolutionary Origins and Diversification of the Mycorrhizal Mutualists.</title>
        <authorList>
            <consortium name="DOE Joint Genome Institute"/>
            <consortium name="Mycorrhizal Genomics Consortium"/>
            <person name="Kohler A."/>
            <person name="Kuo A."/>
            <person name="Nagy L.G."/>
            <person name="Floudas D."/>
            <person name="Copeland A."/>
            <person name="Barry K.W."/>
            <person name="Cichocki N."/>
            <person name="Veneault-Fourrey C."/>
            <person name="LaButti K."/>
            <person name="Lindquist E.A."/>
            <person name="Lipzen A."/>
            <person name="Lundell T."/>
            <person name="Morin E."/>
            <person name="Murat C."/>
            <person name="Riley R."/>
            <person name="Ohm R."/>
            <person name="Sun H."/>
            <person name="Tunlid A."/>
            <person name="Henrissat B."/>
            <person name="Grigoriev I.V."/>
            <person name="Hibbett D.S."/>
            <person name="Martin F."/>
        </authorList>
    </citation>
    <scope>NUCLEOTIDE SEQUENCE [LARGE SCALE GENOMIC DNA]</scope>
    <source>
        <strain evidence="3">ATCC 200175</strain>
    </source>
</reference>
<evidence type="ECO:0000256" key="1">
    <source>
        <dbReference type="SAM" id="MobiDB-lite"/>
    </source>
</evidence>
<evidence type="ECO:0000313" key="2">
    <source>
        <dbReference type="EMBL" id="KIJ14450.1"/>
    </source>
</evidence>
<dbReference type="Proteomes" id="UP000053647">
    <property type="component" value="Unassembled WGS sequence"/>
</dbReference>